<dbReference type="InterPro" id="IPR000994">
    <property type="entry name" value="Pept_M24"/>
</dbReference>
<evidence type="ECO:0000256" key="9">
    <source>
        <dbReference type="ARBA" id="ARBA00023049"/>
    </source>
</evidence>
<evidence type="ECO:0000256" key="10">
    <source>
        <dbReference type="ARBA" id="ARBA00023211"/>
    </source>
</evidence>
<dbReference type="InterPro" id="IPR052433">
    <property type="entry name" value="X-Pro_dipept-like"/>
</dbReference>
<keyword evidence="9" id="KW-0482">Metalloprotease</keyword>
<dbReference type="GO" id="GO:0006508">
    <property type="term" value="P:proteolysis"/>
    <property type="evidence" value="ECO:0007669"/>
    <property type="project" value="TreeGrafter"/>
</dbReference>
<gene>
    <name evidence="13" type="ORF">TWF696_008418</name>
</gene>
<comment type="function">
    <text evidence="3">Catalyzes the removal of a penultimate prolyl residue from the N-termini of peptides.</text>
</comment>
<dbReference type="Gene3D" id="3.40.350.10">
    <property type="entry name" value="Creatinase/prolidase N-terminal domain"/>
    <property type="match status" value="1"/>
</dbReference>
<evidence type="ECO:0000256" key="2">
    <source>
        <dbReference type="ARBA" id="ARBA00001936"/>
    </source>
</evidence>
<organism evidence="13 14">
    <name type="scientific">Orbilia brochopaga</name>
    <dbReference type="NCBI Taxonomy" id="3140254"/>
    <lineage>
        <taxon>Eukaryota</taxon>
        <taxon>Fungi</taxon>
        <taxon>Dikarya</taxon>
        <taxon>Ascomycota</taxon>
        <taxon>Pezizomycotina</taxon>
        <taxon>Orbiliomycetes</taxon>
        <taxon>Orbiliales</taxon>
        <taxon>Orbiliaceae</taxon>
        <taxon>Orbilia</taxon>
    </lineage>
</organism>
<dbReference type="CDD" id="cd01087">
    <property type="entry name" value="Prolidase"/>
    <property type="match status" value="1"/>
</dbReference>
<dbReference type="PANTHER" id="PTHR43226">
    <property type="entry name" value="XAA-PRO AMINOPEPTIDASE 3"/>
    <property type="match status" value="1"/>
</dbReference>
<dbReference type="EC" id="3.4.11.9" evidence="5"/>
<dbReference type="SMART" id="SM01011">
    <property type="entry name" value="AMP_N"/>
    <property type="match status" value="1"/>
</dbReference>
<comment type="cofactor">
    <cofactor evidence="2">
        <name>Mn(2+)</name>
        <dbReference type="ChEBI" id="CHEBI:29035"/>
    </cofactor>
</comment>
<evidence type="ECO:0000256" key="7">
    <source>
        <dbReference type="ARBA" id="ARBA00022723"/>
    </source>
</evidence>
<keyword evidence="6" id="KW-0031">Aminopeptidase</keyword>
<proteinExistence type="inferred from homology"/>
<dbReference type="SUPFAM" id="SSF55920">
    <property type="entry name" value="Creatinase/aminopeptidase"/>
    <property type="match status" value="1"/>
</dbReference>
<dbReference type="Pfam" id="PF00557">
    <property type="entry name" value="Peptidase_M24"/>
    <property type="match status" value="1"/>
</dbReference>
<sequence length="452" mass="51149">MTNLYPTAASEYLSKNKYPAKAHARAVAKHLNLKTGTIYLESQKSRLEEDKDQEAPFHQRRYFFYLSGCTLPNCYVTYDVAKDHLTLFIPPIDPEEVMWSGLPLDVDGAKTKFDIDDAKYSDDLEAALTGEILAIPEQVSERVSANVKLSKDLKTAIDECRVYKDDYEVALIRHANEISGIAHEELMKAVKSCKFEYELEALWQENCIKRGARRQAYESIIAAGSNAATLHYIKNDDSFAGKLNILIDAGCEFNTYASDITRVFPLNGTFTKESKDIYSIVLKMQKDSLAMIKPGVLWDTIHETVHKILIQGFLDLGIFRNGTVDEILAARTSCAFLPHGLGHHMGMDTHDTGGHPNYEDPDPMYRYLRVRIPLKERAVITVEPGIYFCEFIIRPYLNDPKHNRYIDTAVLDKYWAVGGVRLEDDVLVTSDGYENLTNVVKEIADVEKLVNS</sequence>
<keyword evidence="7" id="KW-0479">Metal-binding</keyword>
<evidence type="ECO:0000256" key="3">
    <source>
        <dbReference type="ARBA" id="ARBA00002443"/>
    </source>
</evidence>
<evidence type="ECO:0000313" key="14">
    <source>
        <dbReference type="Proteomes" id="UP001375240"/>
    </source>
</evidence>
<dbReference type="GO" id="GO:0070006">
    <property type="term" value="F:metalloaminopeptidase activity"/>
    <property type="evidence" value="ECO:0007669"/>
    <property type="project" value="InterPro"/>
</dbReference>
<evidence type="ECO:0000256" key="8">
    <source>
        <dbReference type="ARBA" id="ARBA00022801"/>
    </source>
</evidence>
<keyword evidence="6" id="KW-0645">Protease</keyword>
<evidence type="ECO:0000256" key="6">
    <source>
        <dbReference type="ARBA" id="ARBA00022438"/>
    </source>
</evidence>
<dbReference type="InterPro" id="IPR007865">
    <property type="entry name" value="Aminopep_P_N"/>
</dbReference>
<evidence type="ECO:0000259" key="12">
    <source>
        <dbReference type="SMART" id="SM01011"/>
    </source>
</evidence>
<reference evidence="13 14" key="1">
    <citation type="submission" date="2019-10" db="EMBL/GenBank/DDBJ databases">
        <authorList>
            <person name="Palmer J.M."/>
        </authorList>
    </citation>
    <scope>NUCLEOTIDE SEQUENCE [LARGE SCALE GENOMIC DNA]</scope>
    <source>
        <strain evidence="13 14">TWF696</strain>
    </source>
</reference>
<evidence type="ECO:0000256" key="4">
    <source>
        <dbReference type="ARBA" id="ARBA00008766"/>
    </source>
</evidence>
<dbReference type="FunFam" id="3.90.230.10:FF:000002">
    <property type="entry name" value="Xaa-Pro aminopeptidase 3"/>
    <property type="match status" value="1"/>
</dbReference>
<evidence type="ECO:0000256" key="5">
    <source>
        <dbReference type="ARBA" id="ARBA00012574"/>
    </source>
</evidence>
<comment type="catalytic activity">
    <reaction evidence="1">
        <text>Release of any N-terminal amino acid, including proline, that is linked to proline, even from a dipeptide or tripeptide.</text>
        <dbReference type="EC" id="3.4.11.9"/>
    </reaction>
</comment>
<name>A0AAV9UKC0_9PEZI</name>
<dbReference type="PANTHER" id="PTHR43226:SF1">
    <property type="entry name" value="XAA-PRO DIPEPTIDASE"/>
    <property type="match status" value="1"/>
</dbReference>
<dbReference type="Proteomes" id="UP001375240">
    <property type="component" value="Unassembled WGS sequence"/>
</dbReference>
<dbReference type="SUPFAM" id="SSF53092">
    <property type="entry name" value="Creatinase/prolidase N-terminal domain"/>
    <property type="match status" value="1"/>
</dbReference>
<evidence type="ECO:0000256" key="1">
    <source>
        <dbReference type="ARBA" id="ARBA00001424"/>
    </source>
</evidence>
<dbReference type="Pfam" id="PF05195">
    <property type="entry name" value="AMP_N"/>
    <property type="match status" value="1"/>
</dbReference>
<comment type="caution">
    <text evidence="13">The sequence shown here is derived from an EMBL/GenBank/DDBJ whole genome shotgun (WGS) entry which is preliminary data.</text>
</comment>
<dbReference type="EMBL" id="JAVHNQ010000007">
    <property type="protein sequence ID" value="KAK6341340.1"/>
    <property type="molecule type" value="Genomic_DNA"/>
</dbReference>
<protein>
    <recommendedName>
        <fullName evidence="5">Xaa-Pro aminopeptidase</fullName>
        <ecNumber evidence="5">3.4.11.9</ecNumber>
    </recommendedName>
    <alternativeName>
        <fullName evidence="11">Aminoacylproline aminopeptidase</fullName>
    </alternativeName>
</protein>
<dbReference type="InterPro" id="IPR036005">
    <property type="entry name" value="Creatinase/aminopeptidase-like"/>
</dbReference>
<keyword evidence="10" id="KW-0464">Manganese</keyword>
<comment type="similarity">
    <text evidence="4">Belongs to the peptidase M24B family.</text>
</comment>
<feature type="domain" description="Aminopeptidase P N-terminal" evidence="12">
    <location>
        <begin position="18"/>
        <end position="144"/>
    </location>
</feature>
<dbReference type="AlphaFoldDB" id="A0AAV9UKC0"/>
<dbReference type="Gene3D" id="3.90.230.10">
    <property type="entry name" value="Creatinase/methionine aminopeptidase superfamily"/>
    <property type="match status" value="1"/>
</dbReference>
<accession>A0AAV9UKC0</accession>
<evidence type="ECO:0000256" key="11">
    <source>
        <dbReference type="ARBA" id="ARBA00030849"/>
    </source>
</evidence>
<evidence type="ECO:0000313" key="13">
    <source>
        <dbReference type="EMBL" id="KAK6341340.1"/>
    </source>
</evidence>
<dbReference type="InterPro" id="IPR029149">
    <property type="entry name" value="Creatin/AminoP/Spt16_N"/>
</dbReference>
<keyword evidence="14" id="KW-1185">Reference proteome</keyword>
<keyword evidence="8" id="KW-0378">Hydrolase</keyword>
<dbReference type="GO" id="GO:0030145">
    <property type="term" value="F:manganese ion binding"/>
    <property type="evidence" value="ECO:0007669"/>
    <property type="project" value="InterPro"/>
</dbReference>